<dbReference type="PANTHER" id="PTHR10098:SF112">
    <property type="entry name" value="SLR0380 PROTEIN"/>
    <property type="match status" value="1"/>
</dbReference>
<keyword evidence="3" id="KW-1185">Reference proteome</keyword>
<dbReference type="Gene3D" id="1.25.40.10">
    <property type="entry name" value="Tetratricopeptide repeat domain"/>
    <property type="match status" value="3"/>
</dbReference>
<dbReference type="Pfam" id="PF12770">
    <property type="entry name" value="CHAT"/>
    <property type="match status" value="1"/>
</dbReference>
<reference evidence="2 3" key="1">
    <citation type="journal article" date="2020" name="ISME J.">
        <title>Comparative genomics reveals insights into cyanobacterial evolution and habitat adaptation.</title>
        <authorList>
            <person name="Chen M.Y."/>
            <person name="Teng W.K."/>
            <person name="Zhao L."/>
            <person name="Hu C.X."/>
            <person name="Zhou Y.K."/>
            <person name="Han B.P."/>
            <person name="Song L.R."/>
            <person name="Shu W.S."/>
        </authorList>
    </citation>
    <scope>NUCLEOTIDE SEQUENCE [LARGE SCALE GENOMIC DNA]</scope>
    <source>
        <strain evidence="2 3">FACHB-119</strain>
    </source>
</reference>
<evidence type="ECO:0000313" key="3">
    <source>
        <dbReference type="Proteomes" id="UP000661112"/>
    </source>
</evidence>
<comment type="caution">
    <text evidence="2">The sequence shown here is derived from an EMBL/GenBank/DDBJ whole genome shotgun (WGS) entry which is preliminary data.</text>
</comment>
<organism evidence="2 3">
    <name type="scientific">Anabaena azotica FACHB-119</name>
    <dbReference type="NCBI Taxonomy" id="947527"/>
    <lineage>
        <taxon>Bacteria</taxon>
        <taxon>Bacillati</taxon>
        <taxon>Cyanobacteriota</taxon>
        <taxon>Cyanophyceae</taxon>
        <taxon>Nostocales</taxon>
        <taxon>Nostocaceae</taxon>
        <taxon>Anabaena</taxon>
        <taxon>Anabaena azotica</taxon>
    </lineage>
</organism>
<dbReference type="InterPro" id="IPR019734">
    <property type="entry name" value="TPR_rpt"/>
</dbReference>
<dbReference type="SMART" id="SM00028">
    <property type="entry name" value="TPR"/>
    <property type="match status" value="6"/>
</dbReference>
<dbReference type="InterPro" id="IPR011990">
    <property type="entry name" value="TPR-like_helical_dom_sf"/>
</dbReference>
<dbReference type="Proteomes" id="UP000661112">
    <property type="component" value="Unassembled WGS sequence"/>
</dbReference>
<sequence length="886" mass="98364">MQGLMLLTLLMFSIGVTVVFPQQVKGASPTIAQSANAQLLLQQGIQSYQAQQLADAVKVWLQAAAIFAQQGDNLKLALVWSNLSSVYQDLGQWSAAEVAIAKSLNFLQNPPASSDLQTYREIQAKALNTQGSLQLAQGKLAQALATWKQTSATYAQAGDKLGMIGSFLNQAKALQALGLSRQAETTLQQINHLLQLESDPQLQATGLLRLGNALRRISKLTQSRQVLTASLQVAEQSSTKASVLLELGNTERALSNQAFTFGKQEQAIQHAQQASQFYQQASELGLQIQPQLNLLSLWVETGQSVAAAKLWTQIQQSITNLPPSRTAIYARLNLAQSLTCLRPDIDKETTFCIKRPQQQLPTQNQVAQTPTWRDIAQILAVAVQQAESLQDRRAKSYALGQLGGLYELTKQWSEAQHLTEQALLIAQEIQAGEIEYRWEWQLGRLLKKQGDNKRAIASYIAAVDTLKSVRRDLFTINPDVQLSFRDQVEPVYRELVDLLLSNQENGQANQENLRKAIAYTDSLQLAELENYLGCNLGQIVSLNQNPNQASRQAAFIYPIILKDRLEVIFQLPGQPIGNYSSLIPQTVVEKTLEQLKTALLGRNAGKIRENSQQIYRWLLEPLEPHLQKSKEVQTLVFVLDGNLRNIPMSVLYDSKANEYLIEKKYALAVLPNAQLFDLRPRSQQLKVLGAGINTALEVENRYFAAINATEELQQIQQITSSKILMNAQFTKANLQENFNSGGFSAVHLATHGNFSSDPEQTFILAYGELLRANDLENLLTSSQKRTSSPIELFVLSACQTAAGDNRATLGLAGLAVRSGARSTLATLWQVSDDSTVKLMQQFYKELSQPGMSKAMALHRAGQVLMKERKYQNPYYWAGYVLVGNWL</sequence>
<gene>
    <name evidence="2" type="ORF">H6G83_05040</name>
</gene>
<protein>
    <submittedName>
        <fullName evidence="2">CHAT domain-containing protein</fullName>
    </submittedName>
</protein>
<dbReference type="EMBL" id="JACJSG010000005">
    <property type="protein sequence ID" value="MBD2499989.1"/>
    <property type="molecule type" value="Genomic_DNA"/>
</dbReference>
<dbReference type="PANTHER" id="PTHR10098">
    <property type="entry name" value="RAPSYN-RELATED"/>
    <property type="match status" value="1"/>
</dbReference>
<feature type="domain" description="CHAT" evidence="1">
    <location>
        <begin position="609"/>
        <end position="884"/>
    </location>
</feature>
<name>A0ABR8CYI0_9NOST</name>
<dbReference type="InterPro" id="IPR024983">
    <property type="entry name" value="CHAT_dom"/>
</dbReference>
<accession>A0ABR8CYI0</accession>
<proteinExistence type="predicted"/>
<dbReference type="SUPFAM" id="SSF48452">
    <property type="entry name" value="TPR-like"/>
    <property type="match status" value="2"/>
</dbReference>
<evidence type="ECO:0000259" key="1">
    <source>
        <dbReference type="Pfam" id="PF12770"/>
    </source>
</evidence>
<evidence type="ECO:0000313" key="2">
    <source>
        <dbReference type="EMBL" id="MBD2499989.1"/>
    </source>
</evidence>